<evidence type="ECO:0000313" key="3">
    <source>
        <dbReference type="Proteomes" id="UP000257014"/>
    </source>
</evidence>
<feature type="signal peptide" evidence="1">
    <location>
        <begin position="1"/>
        <end position="24"/>
    </location>
</feature>
<dbReference type="EMBL" id="QEWE01000007">
    <property type="protein sequence ID" value="REJ31086.1"/>
    <property type="molecule type" value="Genomic_DNA"/>
</dbReference>
<protein>
    <recommendedName>
        <fullName evidence="4">Secreted protein</fullName>
    </recommendedName>
</protein>
<evidence type="ECO:0000313" key="2">
    <source>
        <dbReference type="EMBL" id="REJ31086.1"/>
    </source>
</evidence>
<sequence>MKNAIIALLLLLGASFLGNFVDTAANEEDPGPMGEPEEVILAANEEDPGPMGEPEEIILAANEEDPGPMGESKEVF</sequence>
<name>A0A3E0K8P2_9BACI</name>
<comment type="caution">
    <text evidence="2">The sequence shown here is derived from an EMBL/GenBank/DDBJ whole genome shotgun (WGS) entry which is preliminary data.</text>
</comment>
<dbReference type="RefSeq" id="WP_276642350.1">
    <property type="nucleotide sequence ID" value="NZ_QEWE01000007.1"/>
</dbReference>
<proteinExistence type="predicted"/>
<feature type="chain" id="PRO_5017579109" description="Secreted protein" evidence="1">
    <location>
        <begin position="25"/>
        <end position="76"/>
    </location>
</feature>
<organism evidence="2 3">
    <name type="scientific">Caldibacillus debilis</name>
    <dbReference type="NCBI Taxonomy" id="301148"/>
    <lineage>
        <taxon>Bacteria</taxon>
        <taxon>Bacillati</taxon>
        <taxon>Bacillota</taxon>
        <taxon>Bacilli</taxon>
        <taxon>Bacillales</taxon>
        <taxon>Bacillaceae</taxon>
        <taxon>Caldibacillus</taxon>
    </lineage>
</organism>
<dbReference type="AlphaFoldDB" id="A0A3E0K8P2"/>
<evidence type="ECO:0008006" key="4">
    <source>
        <dbReference type="Google" id="ProtNLM"/>
    </source>
</evidence>
<gene>
    <name evidence="2" type="ORF">C6P37_01750</name>
</gene>
<evidence type="ECO:0000256" key="1">
    <source>
        <dbReference type="SAM" id="SignalP"/>
    </source>
</evidence>
<keyword evidence="1" id="KW-0732">Signal</keyword>
<accession>A0A3E0K8P2</accession>
<dbReference type="Proteomes" id="UP000257014">
    <property type="component" value="Unassembled WGS sequence"/>
</dbReference>
<reference evidence="2 3" key="1">
    <citation type="submission" date="2018-03" db="EMBL/GenBank/DDBJ databases">
        <authorList>
            <person name="Keele B.F."/>
        </authorList>
    </citation>
    <scope>NUCLEOTIDE SEQUENCE [LARGE SCALE GENOMIC DNA]</scope>
    <source>
        <strain evidence="2">ZCTH4_d</strain>
    </source>
</reference>